<evidence type="ECO:0000313" key="4">
    <source>
        <dbReference type="Proteomes" id="UP000816034"/>
    </source>
</evidence>
<accession>A0AA88GMW0</accession>
<sequence>MNEMTAPPSSRVLFSTETTPPITELEDLHNNSVPSTGSYELPTSHPLSRNQVNHHSEVLLNGNSDDEEEIDMKEDKAFIHTSPPQNQPKNSSQKELISLNIMFPKYYFSIAKHILIFMSVMIICAMCSGFVFRESTKLSVPYFRVGEYAYQQGTLIHGHFFSIGVFIPLTLLVMLFISFMISGRGVSKGIFHGGFIIFEIGAILALLAFCYKALSFLSLVKESPNINIHELELRTWGSTSSFGGKNDGSGSMGAKMLRMIYFGFSHGFMLIGLAKCVLVIVYSLMRKKNN</sequence>
<dbReference type="Proteomes" id="UP000816034">
    <property type="component" value="Unassembled WGS sequence"/>
</dbReference>
<feature type="transmembrane region" description="Helical" evidence="2">
    <location>
        <begin position="114"/>
        <end position="132"/>
    </location>
</feature>
<dbReference type="AlphaFoldDB" id="A0AA88GMW0"/>
<evidence type="ECO:0000256" key="1">
    <source>
        <dbReference type="SAM" id="MobiDB-lite"/>
    </source>
</evidence>
<name>A0AA88GMW0_NAELO</name>
<keyword evidence="2" id="KW-0812">Transmembrane</keyword>
<dbReference type="EMBL" id="PYSW02000025">
    <property type="protein sequence ID" value="KAG2381909.1"/>
    <property type="molecule type" value="Genomic_DNA"/>
</dbReference>
<feature type="transmembrane region" description="Helical" evidence="2">
    <location>
        <begin position="193"/>
        <end position="214"/>
    </location>
</feature>
<protein>
    <submittedName>
        <fullName evidence="3">Uncharacterized protein</fullName>
    </submittedName>
</protein>
<gene>
    <name evidence="3" type="ORF">C9374_005701</name>
</gene>
<evidence type="ECO:0000313" key="3">
    <source>
        <dbReference type="EMBL" id="KAG2381909.1"/>
    </source>
</evidence>
<feature type="transmembrane region" description="Helical" evidence="2">
    <location>
        <begin position="160"/>
        <end position="181"/>
    </location>
</feature>
<reference evidence="3 4" key="1">
    <citation type="journal article" date="2018" name="BMC Genomics">
        <title>The genome of Naegleria lovaniensis, the basis for a comparative approach to unravel pathogenicity factors of the human pathogenic amoeba N. fowleri.</title>
        <authorList>
            <person name="Liechti N."/>
            <person name="Schurch N."/>
            <person name="Bruggmann R."/>
            <person name="Wittwer M."/>
        </authorList>
    </citation>
    <scope>NUCLEOTIDE SEQUENCE [LARGE SCALE GENOMIC DNA]</scope>
    <source>
        <strain evidence="3 4">ATCC 30569</strain>
    </source>
</reference>
<keyword evidence="4" id="KW-1185">Reference proteome</keyword>
<dbReference type="GeneID" id="68098156"/>
<feature type="region of interest" description="Disordered" evidence="1">
    <location>
        <begin position="1"/>
        <end position="44"/>
    </location>
</feature>
<keyword evidence="2" id="KW-1133">Transmembrane helix</keyword>
<evidence type="ECO:0000256" key="2">
    <source>
        <dbReference type="SAM" id="Phobius"/>
    </source>
</evidence>
<feature type="transmembrane region" description="Helical" evidence="2">
    <location>
        <begin position="259"/>
        <end position="285"/>
    </location>
</feature>
<dbReference type="RefSeq" id="XP_044547588.1">
    <property type="nucleotide sequence ID" value="XM_044695481.1"/>
</dbReference>
<keyword evidence="2" id="KW-0472">Membrane</keyword>
<proteinExistence type="predicted"/>
<organism evidence="3 4">
    <name type="scientific">Naegleria lovaniensis</name>
    <name type="common">Amoeba</name>
    <dbReference type="NCBI Taxonomy" id="51637"/>
    <lineage>
        <taxon>Eukaryota</taxon>
        <taxon>Discoba</taxon>
        <taxon>Heterolobosea</taxon>
        <taxon>Tetramitia</taxon>
        <taxon>Eutetramitia</taxon>
        <taxon>Vahlkampfiidae</taxon>
        <taxon>Naegleria</taxon>
    </lineage>
</organism>
<feature type="compositionally biased region" description="Polar residues" evidence="1">
    <location>
        <begin position="12"/>
        <end position="21"/>
    </location>
</feature>
<comment type="caution">
    <text evidence="3">The sequence shown here is derived from an EMBL/GenBank/DDBJ whole genome shotgun (WGS) entry which is preliminary data.</text>
</comment>